<feature type="region of interest" description="Disordered" evidence="4">
    <location>
        <begin position="1"/>
        <end position="23"/>
    </location>
</feature>
<dbReference type="Gene3D" id="3.40.1410.10">
    <property type="entry name" value="Chorismate lyase-like"/>
    <property type="match status" value="1"/>
</dbReference>
<dbReference type="Pfam" id="PF00392">
    <property type="entry name" value="GntR"/>
    <property type="match status" value="1"/>
</dbReference>
<keyword evidence="7" id="KW-1185">Reference proteome</keyword>
<evidence type="ECO:0000256" key="3">
    <source>
        <dbReference type="ARBA" id="ARBA00023163"/>
    </source>
</evidence>
<sequence>MSLTLSEAAGAVQTGHGQPPALGLWSTADRGRTLVVHVPHKQNERIADISVNENSRSVLVEVVRIGVPGDNGARLVRSTRSVPLAAPLGNRRLTMTWDGAKVPLLQAVPAGGEDTQESAAERAKKELVTLIDTLEPGSALPSERVLSERLEIARMTLRHAVDELTLAGKVSRRRGSGTYVAESKLLCRITPDGLDLDPTSPGAGFGHVHVVRDVVEADEQVAADLGIDRRDLVLHIGRLLLVDHRPFGLVSRHIPIARLAETPGAPSALRWFSERTSRVDTRIQLSTATPAEARLLDLSQVQPMLAWHKIALDDKDTPLERTRVLARGDRVVLDLSGQ</sequence>
<dbReference type="SUPFAM" id="SSF64288">
    <property type="entry name" value="Chorismate lyase-like"/>
    <property type="match status" value="1"/>
</dbReference>
<keyword evidence="1" id="KW-0805">Transcription regulation</keyword>
<proteinExistence type="predicted"/>
<dbReference type="InterPro" id="IPR028978">
    <property type="entry name" value="Chorismate_lyase_/UTRA_dom_sf"/>
</dbReference>
<dbReference type="SMART" id="SM00345">
    <property type="entry name" value="HTH_GNTR"/>
    <property type="match status" value="1"/>
</dbReference>
<evidence type="ECO:0000259" key="5">
    <source>
        <dbReference type="PROSITE" id="PS50949"/>
    </source>
</evidence>
<dbReference type="SUPFAM" id="SSF46785">
    <property type="entry name" value="Winged helix' DNA-binding domain"/>
    <property type="match status" value="1"/>
</dbReference>
<dbReference type="InterPro" id="IPR000524">
    <property type="entry name" value="Tscrpt_reg_HTH_GntR"/>
</dbReference>
<dbReference type="GO" id="GO:0045892">
    <property type="term" value="P:negative regulation of DNA-templated transcription"/>
    <property type="evidence" value="ECO:0007669"/>
    <property type="project" value="TreeGrafter"/>
</dbReference>
<evidence type="ECO:0000256" key="1">
    <source>
        <dbReference type="ARBA" id="ARBA00023015"/>
    </source>
</evidence>
<dbReference type="AlphaFoldDB" id="A0A1Y5XNC0"/>
<dbReference type="GO" id="GO:0003677">
    <property type="term" value="F:DNA binding"/>
    <property type="evidence" value="ECO:0007669"/>
    <property type="project" value="UniProtKB-KW"/>
</dbReference>
<gene>
    <name evidence="6" type="ORF">SAMN05661093_04288</name>
</gene>
<dbReference type="InterPro" id="IPR036390">
    <property type="entry name" value="WH_DNA-bd_sf"/>
</dbReference>
<dbReference type="OrthoDB" id="8584262at2"/>
<dbReference type="EMBL" id="FWXV01000003">
    <property type="protein sequence ID" value="SMD08164.1"/>
    <property type="molecule type" value="Genomic_DNA"/>
</dbReference>
<dbReference type="PANTHER" id="PTHR44846:SF1">
    <property type="entry name" value="MANNOSYL-D-GLYCERATE TRANSPORT_METABOLISM SYSTEM REPRESSOR MNGR-RELATED"/>
    <property type="match status" value="1"/>
</dbReference>
<feature type="domain" description="HTH gntR-type" evidence="5">
    <location>
        <begin position="113"/>
        <end position="183"/>
    </location>
</feature>
<evidence type="ECO:0000256" key="4">
    <source>
        <dbReference type="SAM" id="MobiDB-lite"/>
    </source>
</evidence>
<evidence type="ECO:0000313" key="7">
    <source>
        <dbReference type="Proteomes" id="UP000192674"/>
    </source>
</evidence>
<keyword evidence="2 6" id="KW-0238">DNA-binding</keyword>
<dbReference type="InterPro" id="IPR011663">
    <property type="entry name" value="UTRA"/>
</dbReference>
<organism evidence="6 7">
    <name type="scientific">Kibdelosporangium aridum</name>
    <dbReference type="NCBI Taxonomy" id="2030"/>
    <lineage>
        <taxon>Bacteria</taxon>
        <taxon>Bacillati</taxon>
        <taxon>Actinomycetota</taxon>
        <taxon>Actinomycetes</taxon>
        <taxon>Pseudonocardiales</taxon>
        <taxon>Pseudonocardiaceae</taxon>
        <taxon>Kibdelosporangium</taxon>
    </lineage>
</organism>
<keyword evidence="3" id="KW-0804">Transcription</keyword>
<accession>A0A1Y5XNC0</accession>
<dbReference type="InterPro" id="IPR050679">
    <property type="entry name" value="Bact_HTH_transcr_reg"/>
</dbReference>
<name>A0A1Y5XNC0_KIBAR</name>
<dbReference type="Pfam" id="PF07702">
    <property type="entry name" value="UTRA"/>
    <property type="match status" value="1"/>
</dbReference>
<dbReference type="Proteomes" id="UP000192674">
    <property type="component" value="Unassembled WGS sequence"/>
</dbReference>
<dbReference type="Gene3D" id="1.10.10.10">
    <property type="entry name" value="Winged helix-like DNA-binding domain superfamily/Winged helix DNA-binding domain"/>
    <property type="match status" value="1"/>
</dbReference>
<dbReference type="GO" id="GO:0003700">
    <property type="term" value="F:DNA-binding transcription factor activity"/>
    <property type="evidence" value="ECO:0007669"/>
    <property type="project" value="InterPro"/>
</dbReference>
<dbReference type="PROSITE" id="PS50949">
    <property type="entry name" value="HTH_GNTR"/>
    <property type="match status" value="1"/>
</dbReference>
<dbReference type="RefSeq" id="WP_084428604.1">
    <property type="nucleotide sequence ID" value="NZ_FWXV01000003.1"/>
</dbReference>
<dbReference type="CDD" id="cd07377">
    <property type="entry name" value="WHTH_GntR"/>
    <property type="match status" value="1"/>
</dbReference>
<protein>
    <submittedName>
        <fullName evidence="6">DNA-binding transcriptional regulator, GntR family</fullName>
    </submittedName>
</protein>
<dbReference type="PRINTS" id="PR00035">
    <property type="entry name" value="HTHGNTR"/>
</dbReference>
<evidence type="ECO:0000256" key="2">
    <source>
        <dbReference type="ARBA" id="ARBA00023125"/>
    </source>
</evidence>
<dbReference type="SMART" id="SM00866">
    <property type="entry name" value="UTRA"/>
    <property type="match status" value="1"/>
</dbReference>
<dbReference type="PANTHER" id="PTHR44846">
    <property type="entry name" value="MANNOSYL-D-GLYCERATE TRANSPORT/METABOLISM SYSTEM REPRESSOR MNGR-RELATED"/>
    <property type="match status" value="1"/>
</dbReference>
<reference evidence="6 7" key="1">
    <citation type="submission" date="2017-04" db="EMBL/GenBank/DDBJ databases">
        <authorList>
            <person name="Afonso C.L."/>
            <person name="Miller P.J."/>
            <person name="Scott M.A."/>
            <person name="Spackman E."/>
            <person name="Goraichik I."/>
            <person name="Dimitrov K.M."/>
            <person name="Suarez D.L."/>
            <person name="Swayne D.E."/>
        </authorList>
    </citation>
    <scope>NUCLEOTIDE SEQUENCE [LARGE SCALE GENOMIC DNA]</scope>
    <source>
        <strain evidence="6 7">DSM 43828</strain>
    </source>
</reference>
<evidence type="ECO:0000313" key="6">
    <source>
        <dbReference type="EMBL" id="SMD08164.1"/>
    </source>
</evidence>
<dbReference type="InterPro" id="IPR036388">
    <property type="entry name" value="WH-like_DNA-bd_sf"/>
</dbReference>